<dbReference type="InterPro" id="IPR043142">
    <property type="entry name" value="PapC-like_C_sf"/>
</dbReference>
<organism evidence="3 4">
    <name type="scientific">Photobacterium leiognathi</name>
    <dbReference type="NCBI Taxonomy" id="553611"/>
    <lineage>
        <taxon>Bacteria</taxon>
        <taxon>Pseudomonadati</taxon>
        <taxon>Pseudomonadota</taxon>
        <taxon>Gammaproteobacteria</taxon>
        <taxon>Vibrionales</taxon>
        <taxon>Vibrionaceae</taxon>
        <taxon>Photobacterium</taxon>
    </lineage>
</organism>
<dbReference type="PANTHER" id="PTHR30451:SF21">
    <property type="entry name" value="FIMBRIAL USHER DOMAIN-CONTAINING PROTEIN YDET-RELATED"/>
    <property type="match status" value="1"/>
</dbReference>
<dbReference type="PROSITE" id="PS01151">
    <property type="entry name" value="FIMBRIAL_USHER"/>
    <property type="match status" value="1"/>
</dbReference>
<dbReference type="InterPro" id="IPR025949">
    <property type="entry name" value="PapC-like_C"/>
</dbReference>
<dbReference type="PANTHER" id="PTHR30451">
    <property type="entry name" value="OUTER MEMBRANE USHER PROTEIN"/>
    <property type="match status" value="1"/>
</dbReference>
<dbReference type="Gene3D" id="2.60.40.3110">
    <property type="match status" value="1"/>
</dbReference>
<dbReference type="Gene3D" id="2.60.40.2610">
    <property type="entry name" value="Outer membrane usher protein FimD, plug domain"/>
    <property type="match status" value="1"/>
</dbReference>
<keyword evidence="1" id="KW-1029">Fimbrium biogenesis</keyword>
<accession>A0ABX5G941</accession>
<evidence type="ECO:0000313" key="4">
    <source>
        <dbReference type="Proteomes" id="UP000241566"/>
    </source>
</evidence>
<keyword evidence="4" id="KW-1185">Reference proteome</keyword>
<proteinExistence type="inferred from homology"/>
<keyword evidence="1" id="KW-0812">Transmembrane</keyword>
<dbReference type="Proteomes" id="UP000241566">
    <property type="component" value="Unassembled WGS sequence"/>
</dbReference>
<reference evidence="3 4" key="1">
    <citation type="submission" date="2018-01" db="EMBL/GenBank/DDBJ databases">
        <title>Whole genome sequencing of Histamine producing bacteria.</title>
        <authorList>
            <person name="Butler K."/>
        </authorList>
    </citation>
    <scope>NUCLEOTIDE SEQUENCE [LARGE SCALE GENOMIC DNA]</scope>
    <source>
        <strain evidence="3 4">ATCC 25521</strain>
    </source>
</reference>
<dbReference type="Gene3D" id="2.60.40.2070">
    <property type="match status" value="1"/>
</dbReference>
<dbReference type="InterPro" id="IPR000015">
    <property type="entry name" value="Fimb_usher"/>
</dbReference>
<keyword evidence="1" id="KW-0998">Cell outer membrane</keyword>
<dbReference type="InterPro" id="IPR042186">
    <property type="entry name" value="FimD_plug_dom"/>
</dbReference>
<keyword evidence="1" id="KW-0813">Transport</keyword>
<sequence length="652" mass="71264">MLNNSHLEKWDYGSTGFRLNYALNANKSFNKSTSDISSLYGNFDLNANYGEWVFNTKVSALSNEGIESPDLTLSKAIKSVHGDFIIGKSITQSAIISDFSFYGASLRSNASMQPWLNRGYAPVINGVLNSNALVTIKQGEYILYSKNLPAGPYSITDLAPVSNGDLTVNVEENNGNKSSTTYPVTTLPTLLRTGDFNYNFATGIRSNSINNDGIFGLASLDYGFNFGTANIATIIHPKYQSIGSGLSIPINNLGAISASINMALSHYDQSIDGDQTGVSATLKYAKDFGENTNLQLLSYRYTGKGYTDFSDFNAKNIVDINENKSSRYEIQLNQNLGSSYLNMSGWRQDYRNGGNDIGVNLSLSGTVKGVSIGFNNSYSKTRDKNYEYNSSLNVNIPFNLFEKNQVLNSSVNYNSNSGTSFNNGTSLIMNDNLSTTANLNVAKNQNTASIYTSVKFNNVQTNFSVSQSNNSTTIATSASGTVAGTKKTGLVFSNEQQNTIAIAHIKDMKGIRFNNSSKTNDNGNTIIPLSSYQKNNIAIDTNNIPEDIELLNTNYSITPTNKAIIVRDYNYIKVSRYLLRILSKNGEPIPMGTEITTDKDLTVGVVANNGVVLISLFGKNNNLKLKINKDVFNIDLKNINPGIEKVKNIKLK</sequence>
<keyword evidence="1" id="KW-0472">Membrane</keyword>
<comment type="similarity">
    <text evidence="1">Belongs to the fimbrial export usher family.</text>
</comment>
<protein>
    <submittedName>
        <fullName evidence="3">Outer membrane usher protein PefC</fullName>
    </submittedName>
</protein>
<evidence type="ECO:0000259" key="2">
    <source>
        <dbReference type="Pfam" id="PF13953"/>
    </source>
</evidence>
<comment type="subcellular location">
    <subcellularLocation>
        <location evidence="1">Cell outer membrane</location>
        <topology evidence="1">Multi-pass membrane protein</topology>
    </subcellularLocation>
</comment>
<dbReference type="Pfam" id="PF00577">
    <property type="entry name" value="Usher"/>
    <property type="match status" value="1"/>
</dbReference>
<gene>
    <name evidence="3" type="ORF">CTM94_21140</name>
</gene>
<name>A0ABX5G941_PHOLE</name>
<evidence type="ECO:0000256" key="1">
    <source>
        <dbReference type="RuleBase" id="RU003884"/>
    </source>
</evidence>
<dbReference type="EMBL" id="PYOI01000076">
    <property type="protein sequence ID" value="PSV74713.1"/>
    <property type="molecule type" value="Genomic_DNA"/>
</dbReference>
<dbReference type="InterPro" id="IPR018030">
    <property type="entry name" value="Fimbrial_membr_usher_CS"/>
</dbReference>
<feature type="domain" description="PapC-like C-terminal" evidence="2">
    <location>
        <begin position="578"/>
        <end position="628"/>
    </location>
</feature>
<dbReference type="Pfam" id="PF13953">
    <property type="entry name" value="PapC_C"/>
    <property type="match status" value="1"/>
</dbReference>
<evidence type="ECO:0000313" key="3">
    <source>
        <dbReference type="EMBL" id="PSV74713.1"/>
    </source>
</evidence>
<comment type="caution">
    <text evidence="3">The sequence shown here is derived from an EMBL/GenBank/DDBJ whole genome shotgun (WGS) entry which is preliminary data.</text>
</comment>